<keyword evidence="3" id="KW-1185">Reference proteome</keyword>
<dbReference type="RefSeq" id="WP_067587517.1">
    <property type="nucleotide sequence ID" value="NZ_KV411304.1"/>
</dbReference>
<accession>A0A164NFK0</accession>
<dbReference type="OrthoDB" id="9794942at2"/>
<protein>
    <submittedName>
        <fullName evidence="2">Uncharacterized protein</fullName>
    </submittedName>
</protein>
<dbReference type="AlphaFoldDB" id="A0A164NFK0"/>
<dbReference type="EMBL" id="LWGR01000005">
    <property type="protein sequence ID" value="KZM74309.1"/>
    <property type="molecule type" value="Genomic_DNA"/>
</dbReference>
<dbReference type="Proteomes" id="UP000076512">
    <property type="component" value="Unassembled WGS sequence"/>
</dbReference>
<name>A0A164NFK0_9NOCA</name>
<dbReference type="STRING" id="455432.AWN90_24740"/>
<gene>
    <name evidence="2" type="ORF">AWN90_24740</name>
</gene>
<comment type="caution">
    <text evidence="2">The sequence shown here is derived from an EMBL/GenBank/DDBJ whole genome shotgun (WGS) entry which is preliminary data.</text>
</comment>
<proteinExistence type="predicted"/>
<reference evidence="2 3" key="1">
    <citation type="submission" date="2016-04" db="EMBL/GenBank/DDBJ databases">
        <authorList>
            <person name="Evans L.H."/>
            <person name="Alamgir A."/>
            <person name="Owens N."/>
            <person name="Weber N.D."/>
            <person name="Virtaneva K."/>
            <person name="Barbian K."/>
            <person name="Babar A."/>
            <person name="Rosenke K."/>
        </authorList>
    </citation>
    <scope>NUCLEOTIDE SEQUENCE [LARGE SCALE GENOMIC DNA]</scope>
    <source>
        <strain evidence="2 3">IFM 0406</strain>
    </source>
</reference>
<sequence>MAAVVPAETHPEARPAGDRRPERPNPCNNALIYATEHLIDATDTVSLRNAAGHAAADTHRVLNVVMHSQFAAVATTDKRIGYVHRQEPAAIGNLLGSCVQAPY</sequence>
<organism evidence="2 3">
    <name type="scientific">Nocardia terpenica</name>
    <dbReference type="NCBI Taxonomy" id="455432"/>
    <lineage>
        <taxon>Bacteria</taxon>
        <taxon>Bacillati</taxon>
        <taxon>Actinomycetota</taxon>
        <taxon>Actinomycetes</taxon>
        <taxon>Mycobacteriales</taxon>
        <taxon>Nocardiaceae</taxon>
        <taxon>Nocardia</taxon>
    </lineage>
</organism>
<evidence type="ECO:0000313" key="2">
    <source>
        <dbReference type="EMBL" id="KZM74309.1"/>
    </source>
</evidence>
<feature type="region of interest" description="Disordered" evidence="1">
    <location>
        <begin position="1"/>
        <end position="25"/>
    </location>
</feature>
<feature type="compositionally biased region" description="Basic and acidic residues" evidence="1">
    <location>
        <begin position="9"/>
        <end position="23"/>
    </location>
</feature>
<evidence type="ECO:0000256" key="1">
    <source>
        <dbReference type="SAM" id="MobiDB-lite"/>
    </source>
</evidence>
<evidence type="ECO:0000313" key="3">
    <source>
        <dbReference type="Proteomes" id="UP000076512"/>
    </source>
</evidence>